<dbReference type="EMBL" id="KB008052">
    <property type="protein sequence ID" value="ELR14483.1"/>
    <property type="molecule type" value="Genomic_DNA"/>
</dbReference>
<dbReference type="OrthoDB" id="66620at2759"/>
<dbReference type="Pfam" id="PF19055">
    <property type="entry name" value="ABC2_membrane_7"/>
    <property type="match status" value="1"/>
</dbReference>
<dbReference type="InterPro" id="IPR027417">
    <property type="entry name" value="P-loop_NTPase"/>
</dbReference>
<evidence type="ECO:0000256" key="7">
    <source>
        <dbReference type="ARBA" id="ARBA00022989"/>
    </source>
</evidence>
<dbReference type="InterPro" id="IPR017871">
    <property type="entry name" value="ABC_transporter-like_CS"/>
</dbReference>
<evidence type="ECO:0000313" key="12">
    <source>
        <dbReference type="EMBL" id="ELR14483.1"/>
    </source>
</evidence>
<organism evidence="12 13">
    <name type="scientific">Acanthamoeba castellanii (strain ATCC 30010 / Neff)</name>
    <dbReference type="NCBI Taxonomy" id="1257118"/>
    <lineage>
        <taxon>Eukaryota</taxon>
        <taxon>Amoebozoa</taxon>
        <taxon>Discosea</taxon>
        <taxon>Longamoebia</taxon>
        <taxon>Centramoebida</taxon>
        <taxon>Acanthamoebidae</taxon>
        <taxon>Acanthamoeba</taxon>
    </lineage>
</organism>
<dbReference type="GO" id="GO:0016887">
    <property type="term" value="F:ATP hydrolysis activity"/>
    <property type="evidence" value="ECO:0007669"/>
    <property type="project" value="InterPro"/>
</dbReference>
<feature type="transmembrane region" description="Helical" evidence="10">
    <location>
        <begin position="611"/>
        <end position="631"/>
    </location>
</feature>
<dbReference type="PROSITE" id="PS50893">
    <property type="entry name" value="ABC_TRANSPORTER_2"/>
    <property type="match status" value="2"/>
</dbReference>
<dbReference type="GO" id="GO:0016020">
    <property type="term" value="C:membrane"/>
    <property type="evidence" value="ECO:0007669"/>
    <property type="project" value="UniProtKB-SubCell"/>
</dbReference>
<evidence type="ECO:0000256" key="6">
    <source>
        <dbReference type="ARBA" id="ARBA00022840"/>
    </source>
</evidence>
<feature type="transmembrane region" description="Helical" evidence="10">
    <location>
        <begin position="1316"/>
        <end position="1338"/>
    </location>
</feature>
<feature type="transmembrane region" description="Helical" evidence="10">
    <location>
        <begin position="1238"/>
        <end position="1256"/>
    </location>
</feature>
<feature type="region of interest" description="Disordered" evidence="9">
    <location>
        <begin position="1"/>
        <end position="32"/>
    </location>
</feature>
<evidence type="ECO:0000259" key="11">
    <source>
        <dbReference type="PROSITE" id="PS50893"/>
    </source>
</evidence>
<proteinExistence type="inferred from homology"/>
<protein>
    <submittedName>
        <fullName evidence="12">ABC2 type transporter superfamily protein</fullName>
    </submittedName>
</protein>
<evidence type="ECO:0000256" key="4">
    <source>
        <dbReference type="ARBA" id="ARBA00022692"/>
    </source>
</evidence>
<feature type="transmembrane region" description="Helical" evidence="10">
    <location>
        <begin position="1277"/>
        <end position="1296"/>
    </location>
</feature>
<dbReference type="KEGG" id="acan:ACA1_192330"/>
<keyword evidence="13" id="KW-1185">Reference proteome</keyword>
<dbReference type="SUPFAM" id="SSF52540">
    <property type="entry name" value="P-loop containing nucleoside triphosphate hydrolases"/>
    <property type="match status" value="2"/>
</dbReference>
<feature type="transmembrane region" description="Helical" evidence="10">
    <location>
        <begin position="535"/>
        <end position="561"/>
    </location>
</feature>
<comment type="similarity">
    <text evidence="2">Belongs to the ABC transporter superfamily. ABCG family. PDR (TC 3.A.1.205) subfamily.</text>
</comment>
<keyword evidence="7 10" id="KW-1133">Transmembrane helix</keyword>
<feature type="domain" description="ABC transporter" evidence="11">
    <location>
        <begin position="85"/>
        <end position="329"/>
    </location>
</feature>
<dbReference type="InterPro" id="IPR003593">
    <property type="entry name" value="AAA+_ATPase"/>
</dbReference>
<keyword evidence="4 10" id="KW-0812">Transmembrane</keyword>
<evidence type="ECO:0000256" key="2">
    <source>
        <dbReference type="ARBA" id="ARBA00006012"/>
    </source>
</evidence>
<dbReference type="RefSeq" id="XP_004336496.1">
    <property type="nucleotide sequence ID" value="XM_004336448.1"/>
</dbReference>
<reference evidence="12 13" key="1">
    <citation type="journal article" date="2013" name="Genome Biol.">
        <title>Genome of Acanthamoeba castellanii highlights extensive lateral gene transfer and early evolution of tyrosine kinase signaling.</title>
        <authorList>
            <person name="Clarke M."/>
            <person name="Lohan A.J."/>
            <person name="Liu B."/>
            <person name="Lagkouvardos I."/>
            <person name="Roy S."/>
            <person name="Zafar N."/>
            <person name="Bertelli C."/>
            <person name="Schilde C."/>
            <person name="Kianianmomeni A."/>
            <person name="Burglin T.R."/>
            <person name="Frech C."/>
            <person name="Turcotte B."/>
            <person name="Kopec K.O."/>
            <person name="Synnott J.M."/>
            <person name="Choo C."/>
            <person name="Paponov I."/>
            <person name="Finkler A."/>
            <person name="Soon Heng Tan C."/>
            <person name="Hutchins A.P."/>
            <person name="Weinmeier T."/>
            <person name="Rattei T."/>
            <person name="Chu J.S."/>
            <person name="Gimenez G."/>
            <person name="Irimia M."/>
            <person name="Rigden D.J."/>
            <person name="Fitzpatrick D.A."/>
            <person name="Lorenzo-Morales J."/>
            <person name="Bateman A."/>
            <person name="Chiu C.H."/>
            <person name="Tang P."/>
            <person name="Hegemann P."/>
            <person name="Fromm H."/>
            <person name="Raoult D."/>
            <person name="Greub G."/>
            <person name="Miranda-Saavedra D."/>
            <person name="Chen N."/>
            <person name="Nash P."/>
            <person name="Ginger M.L."/>
            <person name="Horn M."/>
            <person name="Schaap P."/>
            <person name="Caler L."/>
            <person name="Loftus B."/>
        </authorList>
    </citation>
    <scope>NUCLEOTIDE SEQUENCE [LARGE SCALE GENOMIC DNA]</scope>
    <source>
        <strain evidence="12 13">Neff</strain>
    </source>
</reference>
<feature type="transmembrane region" description="Helical" evidence="10">
    <location>
        <begin position="1450"/>
        <end position="1468"/>
    </location>
</feature>
<dbReference type="OMA" id="CLTAQFR"/>
<feature type="transmembrane region" description="Helical" evidence="10">
    <location>
        <begin position="1345"/>
        <end position="1365"/>
    </location>
</feature>
<comment type="subcellular location">
    <subcellularLocation>
        <location evidence="1">Membrane</location>
        <topology evidence="1">Multi-pass membrane protein</topology>
    </subcellularLocation>
</comment>
<evidence type="ECO:0000256" key="10">
    <source>
        <dbReference type="SAM" id="Phobius"/>
    </source>
</evidence>
<feature type="transmembrane region" description="Helical" evidence="10">
    <location>
        <begin position="573"/>
        <end position="590"/>
    </location>
</feature>
<accession>L8GPB4</accession>
<dbReference type="Proteomes" id="UP000011083">
    <property type="component" value="Unassembled WGS sequence"/>
</dbReference>
<feature type="transmembrane region" description="Helical" evidence="10">
    <location>
        <begin position="708"/>
        <end position="732"/>
    </location>
</feature>
<dbReference type="Pfam" id="PF01061">
    <property type="entry name" value="ABC2_membrane"/>
    <property type="match status" value="2"/>
</dbReference>
<evidence type="ECO:0000256" key="1">
    <source>
        <dbReference type="ARBA" id="ARBA00004141"/>
    </source>
</evidence>
<sequence length="1472" mass="165568">METEERPPSHSSQSDDQADVSSDSGPDDEPKLKIKDRDYLFSDWIKETRQVNNPNFEPIFVAVDNLTYRVPALPPTRHHRSVFSVVADAVRRFIPEKGPKPIPILDDVSFYLKPGQMTLLLGAPGCGKSSLLKLLANRVRVGKVEGNLTFNGKVPKRKHYHRDVAFIQQEDVHLPTLTVKETLRFSADCQMPRGVSSQAKADRVEAIMQLLGLKHRANTIVGDALLRGVSGGEKKRVSVGIEWAKSPGVWLFDEPTTGLDSSASYDEMRALRTIVDMGGAALVSLLQPSYEVFHLFDNVMILTQGQIAYLGKREDSLEYFEALGYRCRSTLNPAEFLQEVVESITSVNPTKYRAVEECDDDDEDEDDSVLAAVPDEEFHWLDPKDFVAAYRQSDHFKHVAETIASTNKHITHDEVEDKDHPAKIELVDYGCDAKYAAPIYMQYWLLTKRALMREWRDKTTNLARIFAACLLSCIMGTLFLRLDYNQADISSRVGLTFAVLAYWSFGALTALPLTIFERPVFYMQRDQKYYCTSPYLFSTIVAEIPTMTIEVGAFSSIIYWLSNLNEGDSGGRFGYFIFMCFLHYWTMRALSRMIAVWSPSLLYAQSFGPMIIAMLLMFGGYLIHIYGWWIWMYYANPVSYAFQGLASNEFWGREYSCTDSELMPPTSVPNFNLPFPDGFDGNRACPITDGTDYIVNSYGVFDREWLKWIMIVCLICWWFIFTLVTYIGLRFVRHSPPRKPRMKNMDVSEEEAVEMKQFNIKTVKAQYVKRRHGSPVNDNENSSSPSENVEEGKRGKSRAVLEKRGGGFVEGGAYLSWHHLNYSVFTQSGLKKTELQLLHDVSGYVKPGMMLALMGSSGAGKSTLMDVLALRKTGGKITGEVLVNGRKTGKNLSRIIGYVEQQDIHSPTQSIYEAIELSALCRLPSSIPRAEKKKYARSLLRVLGLEQIANRVIGTNAADGISADQRKRLTIGVEMAADPALLFLDEPTSGLDSFGAERVMLAVKNIAARGTSVVCTIHQPSATIFGMFTHLLLLKKGGYTTYFGPIGTQEGDYSILLDYFAGLGHHMVKKHENPAEFILEVTGAGIPKTVPTSVDELREQPSIAKALEEKEEESAQDGIPMDDMERGKTAENFYVDAYLRSQPFAAAEEELTAGIFPAHGDEEEQSRWEKIKQRLLHRYASNYVVQFTQVIKRSFLAYGRSPEEFLQKVLGPLVLGIIIGTFFLQFDNTQQGAFQRGSLLYFSMLIANLLGIQLKAKVFQERSFMYRERASRTYSSLVYLACLVLVEVPFLVFNAITYSIPVYFISGLSYNAGQFWIFFSIYLLANLISVTLIFVICLSSPNITLANALSALVFTLFSNFAGFLITRNNIPPWWIWAHYLDIDMYGIEALLINEVDGMTFTCSASELVRVPIKAVAGAFKEYCPETTGAQVLEELGMAANNLLRDSLVLLGWWIALIVAAALLLKFVVHQKR</sequence>
<dbReference type="GO" id="GO:0140359">
    <property type="term" value="F:ABC-type transporter activity"/>
    <property type="evidence" value="ECO:0007669"/>
    <property type="project" value="InterPro"/>
</dbReference>
<dbReference type="InterPro" id="IPR043926">
    <property type="entry name" value="ABCG_dom"/>
</dbReference>
<keyword evidence="3" id="KW-0813">Transport</keyword>
<keyword evidence="6" id="KW-0067">ATP-binding</keyword>
<dbReference type="Gene3D" id="3.40.50.300">
    <property type="entry name" value="P-loop containing nucleotide triphosphate hydrolases"/>
    <property type="match status" value="2"/>
</dbReference>
<dbReference type="SMART" id="SM00382">
    <property type="entry name" value="AAA"/>
    <property type="match status" value="2"/>
</dbReference>
<keyword evidence="5" id="KW-0547">Nucleotide-binding</keyword>
<dbReference type="CDD" id="cd03232">
    <property type="entry name" value="ABCG_PDR_domain2"/>
    <property type="match status" value="1"/>
</dbReference>
<dbReference type="PANTHER" id="PTHR19241">
    <property type="entry name" value="ATP-BINDING CASSETTE TRANSPORTER"/>
    <property type="match status" value="1"/>
</dbReference>
<feature type="region of interest" description="Disordered" evidence="9">
    <location>
        <begin position="770"/>
        <end position="797"/>
    </location>
</feature>
<dbReference type="Pfam" id="PF00005">
    <property type="entry name" value="ABC_tran"/>
    <property type="match status" value="2"/>
</dbReference>
<evidence type="ECO:0000256" key="5">
    <source>
        <dbReference type="ARBA" id="ARBA00022741"/>
    </source>
</evidence>
<feature type="transmembrane region" description="Helical" evidence="10">
    <location>
        <begin position="494"/>
        <end position="515"/>
    </location>
</feature>
<dbReference type="GeneID" id="14915073"/>
<dbReference type="InterPro" id="IPR034003">
    <property type="entry name" value="ABCG_PDR_2"/>
</dbReference>
<feature type="compositionally biased region" description="Low complexity" evidence="9">
    <location>
        <begin position="9"/>
        <end position="24"/>
    </location>
</feature>
<dbReference type="PROSITE" id="PS00211">
    <property type="entry name" value="ABC_TRANSPORTER_1"/>
    <property type="match status" value="1"/>
</dbReference>
<feature type="transmembrane region" description="Helical" evidence="10">
    <location>
        <begin position="462"/>
        <end position="482"/>
    </location>
</feature>
<dbReference type="InterPro" id="IPR003439">
    <property type="entry name" value="ABC_transporter-like_ATP-bd"/>
</dbReference>
<gene>
    <name evidence="12" type="ORF">ACA1_192330</name>
</gene>
<dbReference type="GO" id="GO:0005524">
    <property type="term" value="F:ATP binding"/>
    <property type="evidence" value="ECO:0007669"/>
    <property type="project" value="UniProtKB-KW"/>
</dbReference>
<evidence type="ECO:0000256" key="8">
    <source>
        <dbReference type="ARBA" id="ARBA00023136"/>
    </source>
</evidence>
<keyword evidence="8 10" id="KW-0472">Membrane</keyword>
<dbReference type="VEuPathDB" id="AmoebaDB:ACA1_192330"/>
<evidence type="ECO:0000256" key="3">
    <source>
        <dbReference type="ARBA" id="ARBA00022448"/>
    </source>
</evidence>
<feature type="compositionally biased region" description="Low complexity" evidence="9">
    <location>
        <begin position="774"/>
        <end position="787"/>
    </location>
</feature>
<evidence type="ECO:0000313" key="13">
    <source>
        <dbReference type="Proteomes" id="UP000011083"/>
    </source>
</evidence>
<dbReference type="InterPro" id="IPR013525">
    <property type="entry name" value="ABC2_TM"/>
</dbReference>
<feature type="domain" description="ABC transporter" evidence="11">
    <location>
        <begin position="820"/>
        <end position="1061"/>
    </location>
</feature>
<evidence type="ECO:0000256" key="9">
    <source>
        <dbReference type="SAM" id="MobiDB-lite"/>
    </source>
</evidence>
<name>L8GPB4_ACACF</name>